<organism evidence="1">
    <name type="scientific">Clastoptera arizonana</name>
    <name type="common">Arizona spittle bug</name>
    <dbReference type="NCBI Taxonomy" id="38151"/>
    <lineage>
        <taxon>Eukaryota</taxon>
        <taxon>Metazoa</taxon>
        <taxon>Ecdysozoa</taxon>
        <taxon>Arthropoda</taxon>
        <taxon>Hexapoda</taxon>
        <taxon>Insecta</taxon>
        <taxon>Pterygota</taxon>
        <taxon>Neoptera</taxon>
        <taxon>Paraneoptera</taxon>
        <taxon>Hemiptera</taxon>
        <taxon>Auchenorrhyncha</taxon>
        <taxon>Cercopoidea</taxon>
        <taxon>Clastopteridae</taxon>
        <taxon>Clastoptera</taxon>
    </lineage>
</organism>
<accession>A0A1B6CX24</accession>
<sequence length="139" mass="15399">MHKLHELSSVGVRVLCDMPFLVLGLVNGRANELSRSGSGFNDVSVHILCTVQGKCWGHRFDAEHPYDGDIEEEVCVDEVGDVRQVLWLGHVHGVGFCHGGVDHELINLTQLSLYFKCQSPSKTIPLLSSQSADFNNERL</sequence>
<dbReference type="AlphaFoldDB" id="A0A1B6CX24"/>
<name>A0A1B6CX24_9HEMI</name>
<reference evidence="1" key="1">
    <citation type="submission" date="2015-12" db="EMBL/GenBank/DDBJ databases">
        <title>De novo transcriptome assembly of four potential Pierce s Disease insect vectors from Arizona vineyards.</title>
        <authorList>
            <person name="Tassone E.E."/>
        </authorList>
    </citation>
    <scope>NUCLEOTIDE SEQUENCE</scope>
</reference>
<protein>
    <submittedName>
        <fullName evidence="1">Uncharacterized protein</fullName>
    </submittedName>
</protein>
<evidence type="ECO:0000313" key="1">
    <source>
        <dbReference type="EMBL" id="JAS17865.1"/>
    </source>
</evidence>
<gene>
    <name evidence="1" type="ORF">g.11301</name>
</gene>
<dbReference type="EMBL" id="GEDC01019433">
    <property type="protein sequence ID" value="JAS17865.1"/>
    <property type="molecule type" value="Transcribed_RNA"/>
</dbReference>
<proteinExistence type="predicted"/>